<dbReference type="CDD" id="cd01647">
    <property type="entry name" value="RT_LTR"/>
    <property type="match status" value="1"/>
</dbReference>
<evidence type="ECO:0000313" key="10">
    <source>
        <dbReference type="EMBL" id="GBM24969.1"/>
    </source>
</evidence>
<keyword evidence="2" id="KW-0808">Transferase</keyword>
<sequence>MTSNRLISLTDPKYNKLTLVVSKSSQMRLGLPTAVAGDSEAQALSMKGLYFNGRKDSTFIEERLDTKRYTGKAKQEHLSLIEEPVSRYITHLSPSFGTAKQISETIIGYFDGFTRDLSQFLAFGCDGTSVNTGWFRFQRLPFGISSAPEHFKRRMSQMLEGIPGTICHMDDILLWVSTQEEHDQRLTEVCKRLKNSGMTLNAKKSNFSQTSIKFLGHIIDGQGIQPDPDKIAAIENYHPPTNKKELKQLLGMANYLARFVPNYSDILFPLTSMLSNKVTFVWEAPQEAAFQKMKKILSSDPVLMIFDPGKETTITTDASSYGLGATICQKQADGRRLVIAYASRTLTPTESRYAQIEKEALAVVWGCEKFRDYLTGMHFKIETDHKPLIPIFSKKNLDDLSPRLQRIKLRMMKFSYTIAHIPGKELFAADALSRNPQKVPYKREELEAEIDAFIQMITSSLPASSRRLDELRVAQLKDETCQKLTDYVLKGWPSKKEVDTLCAPYWQNRYEISVQDGLLMRGCRIIIPKSHQAEVLNQILEGHLGITKGRARARCSVYWLGISKVIEEKIKSCTASIQESNYYSRCPEIARLDRLTSAGIINHCKSIFSRHGIPDVVRSDNGSQFDPVKTVEFKDITKSYGFTHISSSPKFSQSNGLIEAAVKTVKARIKKFRDPDLPLMTYRATPLENGFSPSELLMGRRISTTLPVAKTQLQPYSVNKKVLEAKEERQIEGQKTNYDKHDCDRNLDELDPGQNVWITDRRVTGKVLQETPYPRSYLVQSGRRVYRRKRKHLIPSPDFHPEPEPEDDFDVTVYQHSPADADTGCPPLISSPQSPKTYPERASSSTEASPDTYVTRSGRTVRPPERLDL</sequence>
<dbReference type="InterPro" id="IPR012337">
    <property type="entry name" value="RNaseH-like_sf"/>
</dbReference>
<name>A0A4Y2E9I4_ARAVE</name>
<keyword evidence="4" id="KW-0540">Nuclease</keyword>
<dbReference type="GO" id="GO:0004519">
    <property type="term" value="F:endonuclease activity"/>
    <property type="evidence" value="ECO:0007669"/>
    <property type="project" value="UniProtKB-KW"/>
</dbReference>
<keyword evidence="5" id="KW-0255">Endonuclease</keyword>
<dbReference type="Gene3D" id="3.30.420.10">
    <property type="entry name" value="Ribonuclease H-like superfamily/Ribonuclease H"/>
    <property type="match status" value="1"/>
</dbReference>
<dbReference type="InterPro" id="IPR036397">
    <property type="entry name" value="RNaseH_sf"/>
</dbReference>
<dbReference type="InterPro" id="IPR043128">
    <property type="entry name" value="Rev_trsase/Diguanyl_cyclase"/>
</dbReference>
<evidence type="ECO:0000259" key="9">
    <source>
        <dbReference type="PROSITE" id="PS50994"/>
    </source>
</evidence>
<keyword evidence="6" id="KW-0378">Hydrolase</keyword>
<dbReference type="OrthoDB" id="6366141at2759"/>
<dbReference type="CDD" id="cd09274">
    <property type="entry name" value="RNase_HI_RT_Ty3"/>
    <property type="match status" value="1"/>
</dbReference>
<dbReference type="InterPro" id="IPR041373">
    <property type="entry name" value="RT_RNaseH"/>
</dbReference>
<keyword evidence="3" id="KW-0548">Nucleotidyltransferase</keyword>
<feature type="region of interest" description="Disordered" evidence="8">
    <location>
        <begin position="730"/>
        <end position="750"/>
    </location>
</feature>
<dbReference type="EC" id="2.7.7.49" evidence="1"/>
<dbReference type="FunFam" id="3.30.70.270:FF:000026">
    <property type="entry name" value="Transposon Ty3-G Gag-Pol polyprotein"/>
    <property type="match status" value="1"/>
</dbReference>
<evidence type="ECO:0000256" key="2">
    <source>
        <dbReference type="ARBA" id="ARBA00022679"/>
    </source>
</evidence>
<feature type="compositionally biased region" description="Polar residues" evidence="8">
    <location>
        <begin position="830"/>
        <end position="858"/>
    </location>
</feature>
<dbReference type="PROSITE" id="PS50994">
    <property type="entry name" value="INTEGRASE"/>
    <property type="match status" value="1"/>
</dbReference>
<feature type="domain" description="Integrase catalytic" evidence="9">
    <location>
        <begin position="605"/>
        <end position="723"/>
    </location>
</feature>
<dbReference type="AlphaFoldDB" id="A0A4Y2E9I4"/>
<feature type="region of interest" description="Disordered" evidence="8">
    <location>
        <begin position="815"/>
        <end position="869"/>
    </location>
</feature>
<evidence type="ECO:0000256" key="4">
    <source>
        <dbReference type="ARBA" id="ARBA00022722"/>
    </source>
</evidence>
<dbReference type="FunFam" id="3.30.70.270:FF:000003">
    <property type="entry name" value="Transposon Ty3-G Gag-Pol polyprotein"/>
    <property type="match status" value="1"/>
</dbReference>
<dbReference type="PANTHER" id="PTHR37984:SF5">
    <property type="entry name" value="PROTEIN NYNRIN-LIKE"/>
    <property type="match status" value="1"/>
</dbReference>
<dbReference type="EMBL" id="BGPR01000529">
    <property type="protein sequence ID" value="GBM24969.1"/>
    <property type="molecule type" value="Genomic_DNA"/>
</dbReference>
<dbReference type="GO" id="GO:0003964">
    <property type="term" value="F:RNA-directed DNA polymerase activity"/>
    <property type="evidence" value="ECO:0007669"/>
    <property type="project" value="UniProtKB-KW"/>
</dbReference>
<dbReference type="GO" id="GO:0003676">
    <property type="term" value="F:nucleic acid binding"/>
    <property type="evidence" value="ECO:0007669"/>
    <property type="project" value="InterPro"/>
</dbReference>
<proteinExistence type="predicted"/>
<dbReference type="Gene3D" id="3.30.70.270">
    <property type="match status" value="2"/>
</dbReference>
<organism evidence="10 11">
    <name type="scientific">Araneus ventricosus</name>
    <name type="common">Orbweaver spider</name>
    <name type="synonym">Epeira ventricosa</name>
    <dbReference type="NCBI Taxonomy" id="182803"/>
    <lineage>
        <taxon>Eukaryota</taxon>
        <taxon>Metazoa</taxon>
        <taxon>Ecdysozoa</taxon>
        <taxon>Arthropoda</taxon>
        <taxon>Chelicerata</taxon>
        <taxon>Arachnida</taxon>
        <taxon>Araneae</taxon>
        <taxon>Araneomorphae</taxon>
        <taxon>Entelegynae</taxon>
        <taxon>Araneoidea</taxon>
        <taxon>Araneidae</taxon>
        <taxon>Araneus</taxon>
    </lineage>
</organism>
<dbReference type="Pfam" id="PF17917">
    <property type="entry name" value="RT_RNaseH"/>
    <property type="match status" value="1"/>
</dbReference>
<dbReference type="InterPro" id="IPR041588">
    <property type="entry name" value="Integrase_H2C2"/>
</dbReference>
<dbReference type="Proteomes" id="UP000499080">
    <property type="component" value="Unassembled WGS sequence"/>
</dbReference>
<dbReference type="Pfam" id="PF00078">
    <property type="entry name" value="RVT_1"/>
    <property type="match status" value="1"/>
</dbReference>
<accession>A0A4Y2E9I4</accession>
<dbReference type="SUPFAM" id="SSF56672">
    <property type="entry name" value="DNA/RNA polymerases"/>
    <property type="match status" value="1"/>
</dbReference>
<keyword evidence="7" id="KW-0695">RNA-directed DNA polymerase</keyword>
<protein>
    <recommendedName>
        <fullName evidence="1">RNA-directed DNA polymerase</fullName>
        <ecNumber evidence="1">2.7.7.49</ecNumber>
    </recommendedName>
</protein>
<evidence type="ECO:0000256" key="8">
    <source>
        <dbReference type="SAM" id="MobiDB-lite"/>
    </source>
</evidence>
<evidence type="ECO:0000256" key="3">
    <source>
        <dbReference type="ARBA" id="ARBA00022695"/>
    </source>
</evidence>
<reference evidence="10 11" key="1">
    <citation type="journal article" date="2019" name="Sci. Rep.">
        <title>Orb-weaving spider Araneus ventricosus genome elucidates the spidroin gene catalogue.</title>
        <authorList>
            <person name="Kono N."/>
            <person name="Nakamura H."/>
            <person name="Ohtoshi R."/>
            <person name="Moran D.A.P."/>
            <person name="Shinohara A."/>
            <person name="Yoshida Y."/>
            <person name="Fujiwara M."/>
            <person name="Mori M."/>
            <person name="Tomita M."/>
            <person name="Arakawa K."/>
        </authorList>
    </citation>
    <scope>NUCLEOTIDE SEQUENCE [LARGE SCALE GENOMIC DNA]</scope>
</reference>
<keyword evidence="11" id="KW-1185">Reference proteome</keyword>
<gene>
    <name evidence="10" type="primary">pol_1338</name>
    <name evidence="10" type="ORF">AVEN_262122_1</name>
</gene>
<evidence type="ECO:0000256" key="7">
    <source>
        <dbReference type="ARBA" id="ARBA00022918"/>
    </source>
</evidence>
<dbReference type="InterPro" id="IPR050951">
    <property type="entry name" value="Retrovirus_Pol_polyprotein"/>
</dbReference>
<evidence type="ECO:0000256" key="5">
    <source>
        <dbReference type="ARBA" id="ARBA00022759"/>
    </source>
</evidence>
<evidence type="ECO:0000256" key="1">
    <source>
        <dbReference type="ARBA" id="ARBA00012493"/>
    </source>
</evidence>
<dbReference type="SUPFAM" id="SSF53098">
    <property type="entry name" value="Ribonuclease H-like"/>
    <property type="match status" value="1"/>
</dbReference>
<evidence type="ECO:0000313" key="11">
    <source>
        <dbReference type="Proteomes" id="UP000499080"/>
    </source>
</evidence>
<dbReference type="Pfam" id="PF17921">
    <property type="entry name" value="Integrase_H2C2"/>
    <property type="match status" value="1"/>
</dbReference>
<evidence type="ECO:0000256" key="6">
    <source>
        <dbReference type="ARBA" id="ARBA00022801"/>
    </source>
</evidence>
<dbReference type="InterPro" id="IPR001584">
    <property type="entry name" value="Integrase_cat-core"/>
</dbReference>
<dbReference type="InterPro" id="IPR043502">
    <property type="entry name" value="DNA/RNA_pol_sf"/>
</dbReference>
<dbReference type="FunFam" id="3.10.20.370:FF:000001">
    <property type="entry name" value="Retrovirus-related Pol polyprotein from transposon 17.6-like protein"/>
    <property type="match status" value="1"/>
</dbReference>
<dbReference type="GO" id="GO:0042575">
    <property type="term" value="C:DNA polymerase complex"/>
    <property type="evidence" value="ECO:0007669"/>
    <property type="project" value="UniProtKB-ARBA"/>
</dbReference>
<dbReference type="PANTHER" id="PTHR37984">
    <property type="entry name" value="PROTEIN CBG26694"/>
    <property type="match status" value="1"/>
</dbReference>
<comment type="caution">
    <text evidence="10">The sequence shown here is derived from an EMBL/GenBank/DDBJ whole genome shotgun (WGS) entry which is preliminary data.</text>
</comment>
<dbReference type="InterPro" id="IPR000477">
    <property type="entry name" value="RT_dom"/>
</dbReference>
<dbReference type="GO" id="GO:0015074">
    <property type="term" value="P:DNA integration"/>
    <property type="evidence" value="ECO:0007669"/>
    <property type="project" value="InterPro"/>
</dbReference>
<feature type="compositionally biased region" description="Basic and acidic residues" evidence="8">
    <location>
        <begin position="730"/>
        <end position="748"/>
    </location>
</feature>
<dbReference type="Gene3D" id="1.10.340.70">
    <property type="match status" value="1"/>
</dbReference>